<dbReference type="Proteomes" id="UP001361239">
    <property type="component" value="Unassembled WGS sequence"/>
</dbReference>
<gene>
    <name evidence="3" type="ORF">WG901_12325</name>
</gene>
<keyword evidence="2" id="KW-0560">Oxidoreductase</keyword>
<evidence type="ECO:0000256" key="2">
    <source>
        <dbReference type="ARBA" id="ARBA00023002"/>
    </source>
</evidence>
<keyword evidence="4" id="KW-1185">Reference proteome</keyword>
<name>A0ABU8RWP5_9SPHN</name>
<dbReference type="Gene3D" id="3.40.50.720">
    <property type="entry name" value="NAD(P)-binding Rossmann-like Domain"/>
    <property type="match status" value="1"/>
</dbReference>
<dbReference type="InterPro" id="IPR036291">
    <property type="entry name" value="NAD(P)-bd_dom_sf"/>
</dbReference>
<evidence type="ECO:0000313" key="3">
    <source>
        <dbReference type="EMBL" id="MEJ5977427.1"/>
    </source>
</evidence>
<dbReference type="Pfam" id="PF00106">
    <property type="entry name" value="adh_short"/>
    <property type="match status" value="1"/>
</dbReference>
<proteinExistence type="inferred from homology"/>
<protein>
    <submittedName>
        <fullName evidence="3">SDR family NAD(P)-dependent oxidoreductase</fullName>
    </submittedName>
</protein>
<accession>A0ABU8RWP5</accession>
<sequence>MTKNSFHEQYGPVALITGASSGIGWAFAEELAQRGFDLVLAARRTERLEALAAKLAAAHGTHSRLCQSDLSQPDAPAKLLAETADAEIGLVISNAGFNIRGYFEQTDAAQMAEMLTVNCHAPMQLAHGFLPRLKARGKGGLIFTSSVEGLIGCPFSTAYSATKALVVGLGEGLWGELQGTGVDVLTLCPGATESEATAKYAEQYAAVPNMQPADEVARLALDNIAEGPVFVPNAHYEAQFEQLTALPRRQALTAMAAGIKATL</sequence>
<dbReference type="PRINTS" id="PR00081">
    <property type="entry name" value="GDHRDH"/>
</dbReference>
<comment type="similarity">
    <text evidence="1">Belongs to the short-chain dehydrogenases/reductases (SDR) family.</text>
</comment>
<evidence type="ECO:0000313" key="4">
    <source>
        <dbReference type="Proteomes" id="UP001361239"/>
    </source>
</evidence>
<dbReference type="SUPFAM" id="SSF51735">
    <property type="entry name" value="NAD(P)-binding Rossmann-fold domains"/>
    <property type="match status" value="1"/>
</dbReference>
<dbReference type="PANTHER" id="PTHR44196:SF2">
    <property type="entry name" value="SHORT-CHAIN DEHYDROGENASE-RELATED"/>
    <property type="match status" value="1"/>
</dbReference>
<organism evidence="3 4">
    <name type="scientific">Novosphingobium anseongense</name>
    <dbReference type="NCBI Taxonomy" id="3133436"/>
    <lineage>
        <taxon>Bacteria</taxon>
        <taxon>Pseudomonadati</taxon>
        <taxon>Pseudomonadota</taxon>
        <taxon>Alphaproteobacteria</taxon>
        <taxon>Sphingomonadales</taxon>
        <taxon>Sphingomonadaceae</taxon>
        <taxon>Novosphingobium</taxon>
    </lineage>
</organism>
<dbReference type="PIRSF" id="PIRSF000126">
    <property type="entry name" value="11-beta-HSD1"/>
    <property type="match status" value="1"/>
</dbReference>
<dbReference type="PANTHER" id="PTHR44196">
    <property type="entry name" value="DEHYDROGENASE/REDUCTASE SDR FAMILY MEMBER 7B"/>
    <property type="match status" value="1"/>
</dbReference>
<evidence type="ECO:0000256" key="1">
    <source>
        <dbReference type="ARBA" id="ARBA00006484"/>
    </source>
</evidence>
<dbReference type="EMBL" id="JBBHJZ010000002">
    <property type="protein sequence ID" value="MEJ5977427.1"/>
    <property type="molecule type" value="Genomic_DNA"/>
</dbReference>
<reference evidence="3 4" key="1">
    <citation type="submission" date="2024-03" db="EMBL/GenBank/DDBJ databases">
        <authorList>
            <person name="Jo J.-H."/>
        </authorList>
    </citation>
    <scope>NUCLEOTIDE SEQUENCE [LARGE SCALE GENOMIC DNA]</scope>
    <source>
        <strain evidence="3 4">PS1R-30</strain>
    </source>
</reference>
<comment type="caution">
    <text evidence="3">The sequence shown here is derived from an EMBL/GenBank/DDBJ whole genome shotgun (WGS) entry which is preliminary data.</text>
</comment>
<dbReference type="InterPro" id="IPR002347">
    <property type="entry name" value="SDR_fam"/>
</dbReference>
<dbReference type="RefSeq" id="WP_339587366.1">
    <property type="nucleotide sequence ID" value="NZ_JBBHJZ010000002.1"/>
</dbReference>